<dbReference type="PANTHER" id="PTHR34285">
    <property type="entry name" value="OS08G0510800 PROTEIN"/>
    <property type="match status" value="1"/>
</dbReference>
<keyword evidence="3" id="KW-1185">Reference proteome</keyword>
<evidence type="ECO:0000256" key="1">
    <source>
        <dbReference type="SAM" id="Coils"/>
    </source>
</evidence>
<feature type="coiled-coil region" evidence="1">
    <location>
        <begin position="270"/>
        <end position="297"/>
    </location>
</feature>
<reference evidence="2" key="2">
    <citation type="submission" date="2023-05" db="EMBL/GenBank/DDBJ databases">
        <authorList>
            <person name="Schelkunov M.I."/>
        </authorList>
    </citation>
    <scope>NUCLEOTIDE SEQUENCE</scope>
    <source>
        <strain evidence="2">Hsosn_3</strain>
        <tissue evidence="2">Leaf</tissue>
    </source>
</reference>
<keyword evidence="1" id="KW-0175">Coiled coil</keyword>
<organism evidence="2 3">
    <name type="scientific">Heracleum sosnowskyi</name>
    <dbReference type="NCBI Taxonomy" id="360622"/>
    <lineage>
        <taxon>Eukaryota</taxon>
        <taxon>Viridiplantae</taxon>
        <taxon>Streptophyta</taxon>
        <taxon>Embryophyta</taxon>
        <taxon>Tracheophyta</taxon>
        <taxon>Spermatophyta</taxon>
        <taxon>Magnoliopsida</taxon>
        <taxon>eudicotyledons</taxon>
        <taxon>Gunneridae</taxon>
        <taxon>Pentapetalae</taxon>
        <taxon>asterids</taxon>
        <taxon>campanulids</taxon>
        <taxon>Apiales</taxon>
        <taxon>Apiaceae</taxon>
        <taxon>Apioideae</taxon>
        <taxon>apioid superclade</taxon>
        <taxon>Tordylieae</taxon>
        <taxon>Tordyliinae</taxon>
        <taxon>Heracleum</taxon>
    </lineage>
</organism>
<gene>
    <name evidence="2" type="ORF">POM88_043010</name>
</gene>
<dbReference type="PANTHER" id="PTHR34285:SF3">
    <property type="entry name" value="OS08G0510800 PROTEIN"/>
    <property type="match status" value="1"/>
</dbReference>
<sequence>MKASIKFRDEQKPLIRAKVPLSILGFPFQSGIVAGDTKELSLNLSTFFDSGPSLKFAYRPNDSFNPFTLVFKSGIGHFGSPISSSITMSAEFNFVGKQNPRFLVHFKPQIGDFTLKKSQSSDFVSKLKVNGAVSDDDKVVESPTVVKNGYFGSNDEKFSVLPASFDAGVVKGYLSGTEVTARTSVPVRSYAAMNFRWGVRLPPVDDVDAKTLLMKTERTAEISLKRFPVLVMNKIGIEHVAVVKDKKECDQVEQGSGDVAAACLDVRRQLEAIQVENGKLRRAMEDLSSEIVKERKEIKFSSRADRKSPEFNDFEINNKA</sequence>
<name>A0AAD8HHW0_9APIA</name>
<dbReference type="Proteomes" id="UP001237642">
    <property type="component" value="Unassembled WGS sequence"/>
</dbReference>
<proteinExistence type="predicted"/>
<protein>
    <submittedName>
        <fullName evidence="2">POU domain, class 2, transcription factor 2 like</fullName>
    </submittedName>
</protein>
<reference evidence="2" key="1">
    <citation type="submission" date="2023-02" db="EMBL/GenBank/DDBJ databases">
        <title>Genome of toxic invasive species Heracleum sosnowskyi carries increased number of genes despite the absence of recent whole-genome duplications.</title>
        <authorList>
            <person name="Schelkunov M."/>
            <person name="Shtratnikova V."/>
            <person name="Makarenko M."/>
            <person name="Klepikova A."/>
            <person name="Omelchenko D."/>
            <person name="Novikova G."/>
            <person name="Obukhova E."/>
            <person name="Bogdanov V."/>
            <person name="Penin A."/>
            <person name="Logacheva M."/>
        </authorList>
    </citation>
    <scope>NUCLEOTIDE SEQUENCE</scope>
    <source>
        <strain evidence="2">Hsosn_3</strain>
        <tissue evidence="2">Leaf</tissue>
    </source>
</reference>
<dbReference type="EMBL" id="JAUIZM010000009">
    <property type="protein sequence ID" value="KAK1367449.1"/>
    <property type="molecule type" value="Genomic_DNA"/>
</dbReference>
<evidence type="ECO:0000313" key="2">
    <source>
        <dbReference type="EMBL" id="KAK1367449.1"/>
    </source>
</evidence>
<accession>A0AAD8HHW0</accession>
<evidence type="ECO:0000313" key="3">
    <source>
        <dbReference type="Proteomes" id="UP001237642"/>
    </source>
</evidence>
<comment type="caution">
    <text evidence="2">The sequence shown here is derived from an EMBL/GenBank/DDBJ whole genome shotgun (WGS) entry which is preliminary data.</text>
</comment>
<dbReference type="AlphaFoldDB" id="A0AAD8HHW0"/>